<feature type="transmembrane region" description="Helical" evidence="2">
    <location>
        <begin position="34"/>
        <end position="55"/>
    </location>
</feature>
<gene>
    <name evidence="3" type="ORF">I41_30900</name>
</gene>
<dbReference type="KEGG" id="llh:I41_30900"/>
<dbReference type="AlphaFoldDB" id="A0A517TZU1"/>
<organism evidence="3 4">
    <name type="scientific">Lacipirellula limnantheis</name>
    <dbReference type="NCBI Taxonomy" id="2528024"/>
    <lineage>
        <taxon>Bacteria</taxon>
        <taxon>Pseudomonadati</taxon>
        <taxon>Planctomycetota</taxon>
        <taxon>Planctomycetia</taxon>
        <taxon>Pirellulales</taxon>
        <taxon>Lacipirellulaceae</taxon>
        <taxon>Lacipirellula</taxon>
    </lineage>
</organism>
<accession>A0A517TZU1</accession>
<evidence type="ECO:0000313" key="4">
    <source>
        <dbReference type="Proteomes" id="UP000317909"/>
    </source>
</evidence>
<evidence type="ECO:0000256" key="2">
    <source>
        <dbReference type="SAM" id="Phobius"/>
    </source>
</evidence>
<evidence type="ECO:0000313" key="3">
    <source>
        <dbReference type="EMBL" id="QDT73898.1"/>
    </source>
</evidence>
<dbReference type="OrthoDB" id="264874at2"/>
<feature type="region of interest" description="Disordered" evidence="1">
    <location>
        <begin position="133"/>
        <end position="158"/>
    </location>
</feature>
<dbReference type="EMBL" id="CP036339">
    <property type="protein sequence ID" value="QDT73898.1"/>
    <property type="molecule type" value="Genomic_DNA"/>
</dbReference>
<keyword evidence="4" id="KW-1185">Reference proteome</keyword>
<protein>
    <submittedName>
        <fullName evidence="3">Uncharacterized protein</fullName>
    </submittedName>
</protein>
<dbReference type="Proteomes" id="UP000317909">
    <property type="component" value="Chromosome"/>
</dbReference>
<sequence>MAIAPPPTTTTDRSTQAREQSALTVSSYERSATLVISLLVIFGTMFGGLAMIFFADKFNREEVVAIEFVPMEATSPTGNGGFGTDPEPPGVEDGSELAEPNLAETLAAVESTTELLSDAVISDNVAADLAVQGSDEQASKGGGVGDARQPGPGNDGVIERVPRWERWKIRFEPPSAADFAKWLDQYKIRIGVLGRDNQVHVAYGFASGTPTTESAKPIEYGGWGQTLPADGPMPALTKDLARKAGTLQRGPIALLFYPREVEQLLYTLEKNRMEQSAQKKHEPNKIRETVFTVIPDRDGYKFEVVDQKYF</sequence>
<feature type="region of interest" description="Disordered" evidence="1">
    <location>
        <begin position="75"/>
        <end position="94"/>
    </location>
</feature>
<proteinExistence type="predicted"/>
<keyword evidence="2" id="KW-0472">Membrane</keyword>
<dbReference type="RefSeq" id="WP_145433601.1">
    <property type="nucleotide sequence ID" value="NZ_CP036339.1"/>
</dbReference>
<evidence type="ECO:0000256" key="1">
    <source>
        <dbReference type="SAM" id="MobiDB-lite"/>
    </source>
</evidence>
<keyword evidence="2" id="KW-0812">Transmembrane</keyword>
<keyword evidence="2" id="KW-1133">Transmembrane helix</keyword>
<reference evidence="3 4" key="1">
    <citation type="submission" date="2019-02" db="EMBL/GenBank/DDBJ databases">
        <title>Deep-cultivation of Planctomycetes and their phenomic and genomic characterization uncovers novel biology.</title>
        <authorList>
            <person name="Wiegand S."/>
            <person name="Jogler M."/>
            <person name="Boedeker C."/>
            <person name="Pinto D."/>
            <person name="Vollmers J."/>
            <person name="Rivas-Marin E."/>
            <person name="Kohn T."/>
            <person name="Peeters S.H."/>
            <person name="Heuer A."/>
            <person name="Rast P."/>
            <person name="Oberbeckmann S."/>
            <person name="Bunk B."/>
            <person name="Jeske O."/>
            <person name="Meyerdierks A."/>
            <person name="Storesund J.E."/>
            <person name="Kallscheuer N."/>
            <person name="Luecker S."/>
            <person name="Lage O.M."/>
            <person name="Pohl T."/>
            <person name="Merkel B.J."/>
            <person name="Hornburger P."/>
            <person name="Mueller R.-W."/>
            <person name="Bruemmer F."/>
            <person name="Labrenz M."/>
            <person name="Spormann A.M."/>
            <person name="Op den Camp H."/>
            <person name="Overmann J."/>
            <person name="Amann R."/>
            <person name="Jetten M.S.M."/>
            <person name="Mascher T."/>
            <person name="Medema M.H."/>
            <person name="Devos D.P."/>
            <person name="Kaster A.-K."/>
            <person name="Ovreas L."/>
            <person name="Rohde M."/>
            <person name="Galperin M.Y."/>
            <person name="Jogler C."/>
        </authorList>
    </citation>
    <scope>NUCLEOTIDE SEQUENCE [LARGE SCALE GENOMIC DNA]</scope>
    <source>
        <strain evidence="3 4">I41</strain>
    </source>
</reference>
<name>A0A517TZU1_9BACT</name>